<name>A0AA45ZHN5_ANAPH</name>
<reference evidence="2" key="1">
    <citation type="submission" date="2016-03" db="EMBL/GenBank/DDBJ databases">
        <authorList>
            <person name="Loux Valentin"/>
        </authorList>
    </citation>
    <scope>NUCLEOTIDE SEQUENCE [LARGE SCALE GENOMIC DNA]</scope>
    <source>
        <strain evidence="2">C1</strain>
    </source>
</reference>
<sequence length="103" mass="12219">MRECALHKWNIELPLNQVTANVKYNRIPCSDGICMAYGFSMPYKSLLLDQGRTSFTLLRRLRFLIPTLMERFVERRKAARVAHRMESMLRKLIMVRTEVVKMK</sequence>
<evidence type="ECO:0000313" key="2">
    <source>
        <dbReference type="Proteomes" id="UP000078419"/>
    </source>
</evidence>
<protein>
    <submittedName>
        <fullName evidence="1">Uncharacterized protein</fullName>
    </submittedName>
</protein>
<evidence type="ECO:0000313" key="1">
    <source>
        <dbReference type="EMBL" id="SBO14517.1"/>
    </source>
</evidence>
<dbReference type="Proteomes" id="UP000078419">
    <property type="component" value="Unassembled WGS sequence"/>
</dbReference>
<accession>A0AA45ZHN5</accession>
<gene>
    <name evidence="1" type="ORF">ANAPC1_00876</name>
</gene>
<proteinExistence type="predicted"/>
<organism evidence="1 2">
    <name type="scientific">Anaplasma phagocytophilum</name>
    <name type="common">Ehrlichia phagocytophila</name>
    <dbReference type="NCBI Taxonomy" id="948"/>
    <lineage>
        <taxon>Bacteria</taxon>
        <taxon>Pseudomonadati</taxon>
        <taxon>Pseudomonadota</taxon>
        <taxon>Alphaproteobacteria</taxon>
        <taxon>Rickettsiales</taxon>
        <taxon>Anaplasmataceae</taxon>
        <taxon>Anaplasma</taxon>
        <taxon>phagocytophilum group</taxon>
    </lineage>
</organism>
<dbReference type="AlphaFoldDB" id="A0AA45ZHN5"/>
<comment type="caution">
    <text evidence="1">The sequence shown here is derived from an EMBL/GenBank/DDBJ whole genome shotgun (WGS) entry which is preliminary data.</text>
</comment>
<dbReference type="EMBL" id="FLLR01000037">
    <property type="protein sequence ID" value="SBO14517.1"/>
    <property type="molecule type" value="Genomic_DNA"/>
</dbReference>